<feature type="transmembrane region" description="Helical" evidence="1">
    <location>
        <begin position="63"/>
        <end position="81"/>
    </location>
</feature>
<dbReference type="EMBL" id="FQXP01000006">
    <property type="protein sequence ID" value="SHH92496.1"/>
    <property type="molecule type" value="Genomic_DNA"/>
</dbReference>
<evidence type="ECO:0000256" key="1">
    <source>
        <dbReference type="SAM" id="Phobius"/>
    </source>
</evidence>
<dbReference type="STRING" id="1121306.SAMN02745196_01953"/>
<keyword evidence="1" id="KW-0812">Transmembrane</keyword>
<feature type="transmembrane region" description="Helical" evidence="1">
    <location>
        <begin position="104"/>
        <end position="123"/>
    </location>
</feature>
<keyword evidence="1" id="KW-1133">Transmembrane helix</keyword>
<dbReference type="PANTHER" id="PTHR35531:SF1">
    <property type="entry name" value="INNER MEMBRANE PROTEIN YBCI-RELATED"/>
    <property type="match status" value="1"/>
</dbReference>
<dbReference type="Pfam" id="PF04307">
    <property type="entry name" value="YdjM"/>
    <property type="match status" value="1"/>
</dbReference>
<sequence length="206" mass="23231">MEGKTHVGLGIFAYVFSWGKLPGKFNIIGLIIAAIIALLPDIDHPKGIINQYILPIKDKTTKMFIYICIASVILWLDYNYFKEPALQCLSMFLFCAGVNSHRNGISHSLAGLTIFTVIASYFGEKYNADFVVTAVFLGYGSHLIGDMFTKHGVPLLYPFSNKKYKMPLTYKVGSKDGKLIEKFLLLAIFGYILYILTGPERMMWYV</sequence>
<dbReference type="PANTHER" id="PTHR35531">
    <property type="entry name" value="INNER MEMBRANE PROTEIN YBCI-RELATED"/>
    <property type="match status" value="1"/>
</dbReference>
<organism evidence="2 3">
    <name type="scientific">Clostridium collagenovorans DSM 3089</name>
    <dbReference type="NCBI Taxonomy" id="1121306"/>
    <lineage>
        <taxon>Bacteria</taxon>
        <taxon>Bacillati</taxon>
        <taxon>Bacillota</taxon>
        <taxon>Clostridia</taxon>
        <taxon>Eubacteriales</taxon>
        <taxon>Clostridiaceae</taxon>
        <taxon>Clostridium</taxon>
    </lineage>
</organism>
<protein>
    <submittedName>
        <fullName evidence="2">Inner membrane protein</fullName>
    </submittedName>
</protein>
<dbReference type="AlphaFoldDB" id="A0A1M5WXV1"/>
<feature type="transmembrane region" description="Helical" evidence="1">
    <location>
        <begin position="130"/>
        <end position="149"/>
    </location>
</feature>
<evidence type="ECO:0000313" key="3">
    <source>
        <dbReference type="Proteomes" id="UP000184526"/>
    </source>
</evidence>
<accession>A0A1M5WXV1</accession>
<proteinExistence type="predicted"/>
<name>A0A1M5WXV1_9CLOT</name>
<dbReference type="InterPro" id="IPR007404">
    <property type="entry name" value="YdjM-like"/>
</dbReference>
<evidence type="ECO:0000313" key="2">
    <source>
        <dbReference type="EMBL" id="SHH92496.1"/>
    </source>
</evidence>
<keyword evidence="1" id="KW-0472">Membrane</keyword>
<reference evidence="2 3" key="1">
    <citation type="submission" date="2016-11" db="EMBL/GenBank/DDBJ databases">
        <authorList>
            <person name="Jaros S."/>
            <person name="Januszkiewicz K."/>
            <person name="Wedrychowicz H."/>
        </authorList>
    </citation>
    <scope>NUCLEOTIDE SEQUENCE [LARGE SCALE GENOMIC DNA]</scope>
    <source>
        <strain evidence="2 3">DSM 3089</strain>
    </source>
</reference>
<feature type="transmembrane region" description="Helical" evidence="1">
    <location>
        <begin position="179"/>
        <end position="197"/>
    </location>
</feature>
<feature type="transmembrane region" description="Helical" evidence="1">
    <location>
        <begin position="25"/>
        <end position="42"/>
    </location>
</feature>
<dbReference type="OrthoDB" id="5459053at2"/>
<gene>
    <name evidence="2" type="ORF">SAMN02745196_01953</name>
</gene>
<dbReference type="RefSeq" id="WP_072831829.1">
    <property type="nucleotide sequence ID" value="NZ_FQXP01000006.1"/>
</dbReference>
<dbReference type="Proteomes" id="UP000184526">
    <property type="component" value="Unassembled WGS sequence"/>
</dbReference>
<keyword evidence="3" id="KW-1185">Reference proteome</keyword>